<dbReference type="PROSITE" id="PS51733">
    <property type="entry name" value="BPL_LPL_CATALYTIC"/>
    <property type="match status" value="1"/>
</dbReference>
<evidence type="ECO:0000313" key="6">
    <source>
        <dbReference type="EMBL" id="VAX39804.1"/>
    </source>
</evidence>
<dbReference type="EC" id="2.3.1.181" evidence="2"/>
<evidence type="ECO:0000256" key="1">
    <source>
        <dbReference type="ARBA" id="ARBA00004821"/>
    </source>
</evidence>
<dbReference type="PANTHER" id="PTHR10993">
    <property type="entry name" value="OCTANOYLTRANSFERASE"/>
    <property type="match status" value="1"/>
</dbReference>
<keyword evidence="4 6" id="KW-0012">Acyltransferase</keyword>
<evidence type="ECO:0000256" key="4">
    <source>
        <dbReference type="ARBA" id="ARBA00023315"/>
    </source>
</evidence>
<evidence type="ECO:0000256" key="2">
    <source>
        <dbReference type="ARBA" id="ARBA00012334"/>
    </source>
</evidence>
<dbReference type="Gene3D" id="3.30.930.10">
    <property type="entry name" value="Bira Bifunctional Protein, Domain 2"/>
    <property type="match status" value="1"/>
</dbReference>
<dbReference type="InterPro" id="IPR045864">
    <property type="entry name" value="aa-tRNA-synth_II/BPL/LPL"/>
</dbReference>
<comment type="pathway">
    <text evidence="1">Protein modification; protein lipoylation via endogenous pathway; protein N(6)-(lipoyl)lysine from octanoyl-[acyl-carrier-protein]: step 1/2.</text>
</comment>
<sequence>MGLRIIDLGRMGYREAYELQCAHVEEVLAGRASGRPERGRVLVVEHDPVVTISRRKGAEGNLVGESEQLAAAGVTVERTDRGGDITYHGPGQVVVYPILDLNVHMLRLHDYMRLLEQVVIDAVGEFGVLGVRDPDATGVWVARAGADGTEELAKI</sequence>
<dbReference type="GO" id="GO:0033819">
    <property type="term" value="F:lipoyl(octanoyl) transferase activity"/>
    <property type="evidence" value="ECO:0007669"/>
    <property type="project" value="UniProtKB-EC"/>
</dbReference>
<dbReference type="Pfam" id="PF21948">
    <property type="entry name" value="LplA-B_cat"/>
    <property type="match status" value="1"/>
</dbReference>
<dbReference type="GO" id="GO:0009249">
    <property type="term" value="P:protein lipoylation"/>
    <property type="evidence" value="ECO:0007669"/>
    <property type="project" value="InterPro"/>
</dbReference>
<dbReference type="EMBL" id="UOGK01000288">
    <property type="protein sequence ID" value="VAX39804.1"/>
    <property type="molecule type" value="Genomic_DNA"/>
</dbReference>
<reference evidence="6" key="1">
    <citation type="submission" date="2018-06" db="EMBL/GenBank/DDBJ databases">
        <authorList>
            <person name="Zhirakovskaya E."/>
        </authorList>
    </citation>
    <scope>NUCLEOTIDE SEQUENCE</scope>
</reference>
<dbReference type="PROSITE" id="PS01313">
    <property type="entry name" value="LIPB"/>
    <property type="match status" value="1"/>
</dbReference>
<organism evidence="6">
    <name type="scientific">hydrothermal vent metagenome</name>
    <dbReference type="NCBI Taxonomy" id="652676"/>
    <lineage>
        <taxon>unclassified sequences</taxon>
        <taxon>metagenomes</taxon>
        <taxon>ecological metagenomes</taxon>
    </lineage>
</organism>
<evidence type="ECO:0000256" key="3">
    <source>
        <dbReference type="ARBA" id="ARBA00022679"/>
    </source>
</evidence>
<dbReference type="PANTHER" id="PTHR10993:SF7">
    <property type="entry name" value="LIPOYLTRANSFERASE 2, MITOCHONDRIAL-RELATED"/>
    <property type="match status" value="1"/>
</dbReference>
<dbReference type="InterPro" id="IPR004143">
    <property type="entry name" value="BPL_LPL_catalytic"/>
</dbReference>
<feature type="non-terminal residue" evidence="6">
    <location>
        <position position="155"/>
    </location>
</feature>
<dbReference type="UniPathway" id="UPA00538">
    <property type="reaction ID" value="UER00592"/>
</dbReference>
<dbReference type="InterPro" id="IPR020605">
    <property type="entry name" value="Octanoyltransferase_CS"/>
</dbReference>
<gene>
    <name evidence="6" type="ORF">MNBD_PLANCTO03-1710</name>
</gene>
<feature type="domain" description="BPL/LPL catalytic" evidence="5">
    <location>
        <begin position="35"/>
        <end position="155"/>
    </location>
</feature>
<dbReference type="SUPFAM" id="SSF55681">
    <property type="entry name" value="Class II aaRS and biotin synthetases"/>
    <property type="match status" value="1"/>
</dbReference>
<evidence type="ECO:0000259" key="5">
    <source>
        <dbReference type="PROSITE" id="PS51733"/>
    </source>
</evidence>
<dbReference type="AlphaFoldDB" id="A0A3B1DUN4"/>
<name>A0A3B1DUN4_9ZZZZ</name>
<dbReference type="PIRSF" id="PIRSF016262">
    <property type="entry name" value="LPLase"/>
    <property type="match status" value="1"/>
</dbReference>
<dbReference type="InterPro" id="IPR000544">
    <property type="entry name" value="Octanoyltransferase"/>
</dbReference>
<accession>A0A3B1DUN4</accession>
<keyword evidence="3 6" id="KW-0808">Transferase</keyword>
<proteinExistence type="predicted"/>
<protein>
    <recommendedName>
        <fullName evidence="2">lipoyl(octanoyl) transferase</fullName>
        <ecNumber evidence="2">2.3.1.181</ecNumber>
    </recommendedName>
</protein>